<sequence length="53" mass="5464">MKFNIIVLALTTAVLANPIPAPDAGPAAAPEPNADPVPAPEPARPRLNTYFTA</sequence>
<reference evidence="3 4" key="1">
    <citation type="submission" date="2015-03" db="EMBL/GenBank/DDBJ databases">
        <title>Genomics and transcriptomics of the oil-accumulating basidiomycete yeast T. oleaginosus allow insights into substrate utilization and the diverse evolutionary trajectories of mating systems in fungi.</title>
        <authorList>
            <consortium name="DOE Joint Genome Institute"/>
            <person name="Kourist R."/>
            <person name="Kracht O."/>
            <person name="Bracharz F."/>
            <person name="Lipzen A."/>
            <person name="Nolan M."/>
            <person name="Ohm R."/>
            <person name="Grigoriev I."/>
            <person name="Sun S."/>
            <person name="Heitman J."/>
            <person name="Bruck T."/>
            <person name="Nowrousian M."/>
        </authorList>
    </citation>
    <scope>NUCLEOTIDE SEQUENCE [LARGE SCALE GENOMIC DNA]</scope>
    <source>
        <strain evidence="3 4">IBC0246</strain>
    </source>
</reference>
<evidence type="ECO:0000313" key="4">
    <source>
        <dbReference type="Proteomes" id="UP000053611"/>
    </source>
</evidence>
<feature type="compositionally biased region" description="Pro residues" evidence="1">
    <location>
        <begin position="33"/>
        <end position="42"/>
    </location>
</feature>
<keyword evidence="4" id="KW-1185">Reference proteome</keyword>
<dbReference type="EMBL" id="KQ087183">
    <property type="protein sequence ID" value="KLT45045.1"/>
    <property type="molecule type" value="Genomic_DNA"/>
</dbReference>
<feature type="region of interest" description="Disordered" evidence="1">
    <location>
        <begin position="18"/>
        <end position="53"/>
    </location>
</feature>
<evidence type="ECO:0000256" key="2">
    <source>
        <dbReference type="SAM" id="SignalP"/>
    </source>
</evidence>
<keyword evidence="2" id="KW-0732">Signal</keyword>
<feature type="chain" id="PRO_5005245710" evidence="2">
    <location>
        <begin position="17"/>
        <end position="53"/>
    </location>
</feature>
<dbReference type="Proteomes" id="UP000053611">
    <property type="component" value="Unassembled WGS sequence"/>
</dbReference>
<feature type="compositionally biased region" description="Low complexity" evidence="1">
    <location>
        <begin position="18"/>
        <end position="32"/>
    </location>
</feature>
<gene>
    <name evidence="3" type="ORF">CC85DRAFT_299915</name>
</gene>
<evidence type="ECO:0000256" key="1">
    <source>
        <dbReference type="SAM" id="MobiDB-lite"/>
    </source>
</evidence>
<feature type="signal peptide" evidence="2">
    <location>
        <begin position="1"/>
        <end position="16"/>
    </location>
</feature>
<accession>A0A0J0XVE8</accession>
<evidence type="ECO:0000313" key="3">
    <source>
        <dbReference type="EMBL" id="KLT45045.1"/>
    </source>
</evidence>
<dbReference type="AlphaFoldDB" id="A0A0J0XVE8"/>
<protein>
    <submittedName>
        <fullName evidence="3">Uncharacterized protein</fullName>
    </submittedName>
</protein>
<name>A0A0J0XVE8_9TREE</name>
<proteinExistence type="predicted"/>
<organism evidence="3 4">
    <name type="scientific">Cutaneotrichosporon oleaginosum</name>
    <dbReference type="NCBI Taxonomy" id="879819"/>
    <lineage>
        <taxon>Eukaryota</taxon>
        <taxon>Fungi</taxon>
        <taxon>Dikarya</taxon>
        <taxon>Basidiomycota</taxon>
        <taxon>Agaricomycotina</taxon>
        <taxon>Tremellomycetes</taxon>
        <taxon>Trichosporonales</taxon>
        <taxon>Trichosporonaceae</taxon>
        <taxon>Cutaneotrichosporon</taxon>
    </lineage>
</organism>